<evidence type="ECO:0000313" key="3">
    <source>
        <dbReference type="Proteomes" id="UP001064879"/>
    </source>
</evidence>
<proteinExistence type="predicted"/>
<gene>
    <name evidence="2" type="ORF">L1F31_13890</name>
</gene>
<dbReference type="InterPro" id="IPR012551">
    <property type="entry name" value="DUF1707_SHOCT-like"/>
</dbReference>
<dbReference type="Proteomes" id="UP001064879">
    <property type="component" value="Chromosome"/>
</dbReference>
<name>A0ABY5SQ38_9MICO</name>
<protein>
    <submittedName>
        <fullName evidence="2">DUF1707 domain-containing protein</fullName>
    </submittedName>
</protein>
<feature type="domain" description="DUF1707" evidence="1">
    <location>
        <begin position="21"/>
        <end position="71"/>
    </location>
</feature>
<dbReference type="RefSeq" id="WP_265417870.1">
    <property type="nucleotide sequence ID" value="NZ_CP093443.1"/>
</dbReference>
<dbReference type="Pfam" id="PF08044">
    <property type="entry name" value="DUF1707"/>
    <property type="match status" value="1"/>
</dbReference>
<keyword evidence="3" id="KW-1185">Reference proteome</keyword>
<evidence type="ECO:0000259" key="1">
    <source>
        <dbReference type="Pfam" id="PF08044"/>
    </source>
</evidence>
<dbReference type="PANTHER" id="PTHR40763">
    <property type="entry name" value="MEMBRANE PROTEIN-RELATED"/>
    <property type="match status" value="1"/>
</dbReference>
<reference evidence="2" key="1">
    <citation type="submission" date="2022-03" db="EMBL/GenBank/DDBJ databases">
        <title>Brevibacterium spongiae sp. nov., isolated from marine sponge.</title>
        <authorList>
            <person name="Li Z."/>
            <person name="Zhang M."/>
        </authorList>
    </citation>
    <scope>NUCLEOTIDE SEQUENCE</scope>
    <source>
        <strain evidence="2">WHS-Z9</strain>
    </source>
</reference>
<accession>A0ABY5SQ38</accession>
<evidence type="ECO:0000313" key="2">
    <source>
        <dbReference type="EMBL" id="UVI35199.1"/>
    </source>
</evidence>
<dbReference type="EMBL" id="CP093443">
    <property type="protein sequence ID" value="UVI35199.1"/>
    <property type="molecule type" value="Genomic_DNA"/>
</dbReference>
<organism evidence="2 3">
    <name type="scientific">Brevibacterium spongiae</name>
    <dbReference type="NCBI Taxonomy" id="2909672"/>
    <lineage>
        <taxon>Bacteria</taxon>
        <taxon>Bacillati</taxon>
        <taxon>Actinomycetota</taxon>
        <taxon>Actinomycetes</taxon>
        <taxon>Micrococcales</taxon>
        <taxon>Brevibacteriaceae</taxon>
        <taxon>Brevibacterium</taxon>
    </lineage>
</organism>
<sequence length="225" mass="24900">MPEDDGEPDCRDDRDRAGNRLRIGDVERDAAIEVLRTAAGEGRITVEELDDRMELIAIARFPDDLDRVLADIVTELPSERSTIELSGAREGVTPETHAGELPGNREVLRSPWTGLTRQGRWPVKPYLRCEPAGVLLELNFLEVITDLEIIDIDVAARTGTLKLIVPDSWGVDSTGLARSPISVTTFKANETAQEGHPTIRVRGSIGSGAFIARGPNFRQRRRLRK</sequence>
<dbReference type="PANTHER" id="PTHR40763:SF5">
    <property type="entry name" value="MEMBRANE PROTEIN"/>
    <property type="match status" value="1"/>
</dbReference>